<comment type="caution">
    <text evidence="3">The sequence shown here is derived from an EMBL/GenBank/DDBJ whole genome shotgun (WGS) entry which is preliminary data.</text>
</comment>
<dbReference type="Gene3D" id="3.40.50.360">
    <property type="match status" value="1"/>
</dbReference>
<dbReference type="GO" id="GO:0016491">
    <property type="term" value="F:oxidoreductase activity"/>
    <property type="evidence" value="ECO:0007669"/>
    <property type="project" value="UniProtKB-KW"/>
</dbReference>
<feature type="signal peptide" evidence="1">
    <location>
        <begin position="1"/>
        <end position="20"/>
    </location>
</feature>
<dbReference type="EMBL" id="CCEJ010000003">
    <property type="protein sequence ID" value="CDR33250.1"/>
    <property type="molecule type" value="Genomic_DNA"/>
</dbReference>
<dbReference type="PANTHER" id="PTHR30543">
    <property type="entry name" value="CHROMATE REDUCTASE"/>
    <property type="match status" value="1"/>
</dbReference>
<dbReference type="InterPro" id="IPR050712">
    <property type="entry name" value="NAD(P)H-dep_reductase"/>
</dbReference>
<sequence>MRFKFLSFFLSLCFFSGLQAETKVLAFSGSLRNDSFNKKLINEAAEIAKGLGAEVTVIDLKEFPMPIYDSDLEQSEGMPESVRKFRSHLLESQVIIIATPEYNGSLSGALKNAIDWASRDEKGNGSRDAFKNKTFLVMSASLGGGGQSVLNHLTQILERLGAKVSPRQVSITNATNAFNSDGKLINNTYKLALKQEIEQSLKPTPNPVR</sequence>
<keyword evidence="1" id="KW-0732">Signal</keyword>
<feature type="domain" description="NADPH-dependent FMN reductase-like" evidence="2">
    <location>
        <begin position="22"/>
        <end position="175"/>
    </location>
</feature>
<dbReference type="PANTHER" id="PTHR30543:SF21">
    <property type="entry name" value="NAD(P)H-DEPENDENT FMN REDUCTASE LOT6"/>
    <property type="match status" value="1"/>
</dbReference>
<dbReference type="Proteomes" id="UP000031552">
    <property type="component" value="Unassembled WGS sequence"/>
</dbReference>
<reference evidence="3" key="1">
    <citation type="submission" date="2013-12" db="EMBL/GenBank/DDBJ databases">
        <authorList>
            <person name="Linke B."/>
        </authorList>
    </citation>
    <scope>NUCLEOTIDE SEQUENCE [LARGE SCALE GENOMIC DNA]</scope>
    <source>
        <strain evidence="3">CRIB-18</strain>
    </source>
</reference>
<dbReference type="EC" id="1.7.-.-" evidence="3"/>
<dbReference type="GO" id="GO:0010181">
    <property type="term" value="F:FMN binding"/>
    <property type="evidence" value="ECO:0007669"/>
    <property type="project" value="TreeGrafter"/>
</dbReference>
<gene>
    <name evidence="3" type="ORF">CSEC_0413</name>
</gene>
<dbReference type="AlphaFoldDB" id="A0A090D0C8"/>
<evidence type="ECO:0000313" key="3">
    <source>
        <dbReference type="EMBL" id="CDR33250.1"/>
    </source>
</evidence>
<dbReference type="eggNOG" id="COG0431">
    <property type="taxonomic scope" value="Bacteria"/>
</dbReference>
<accession>A0A090D0C8</accession>
<organism evidence="3 4">
    <name type="scientific">Candidatus Criblamydia sequanensis CRIB-18</name>
    <dbReference type="NCBI Taxonomy" id="1437425"/>
    <lineage>
        <taxon>Bacteria</taxon>
        <taxon>Pseudomonadati</taxon>
        <taxon>Chlamydiota</taxon>
        <taxon>Chlamydiia</taxon>
        <taxon>Parachlamydiales</taxon>
        <taxon>Candidatus Criblamydiaceae</taxon>
        <taxon>Candidatus Criblamydia</taxon>
    </lineage>
</organism>
<proteinExistence type="predicted"/>
<reference evidence="3" key="2">
    <citation type="submission" date="2014-09" db="EMBL/GenBank/DDBJ databases">
        <title>Criblamydia sequanensis harbors a mega-plasmid encoding arsenite resistance.</title>
        <authorList>
            <person name="Bertelli C."/>
            <person name="Goesmann A."/>
            <person name="Greub G."/>
        </authorList>
    </citation>
    <scope>NUCLEOTIDE SEQUENCE [LARGE SCALE GENOMIC DNA]</scope>
    <source>
        <strain evidence="3">CRIB-18</strain>
    </source>
</reference>
<keyword evidence="3" id="KW-0560">Oxidoreductase</keyword>
<evidence type="ECO:0000259" key="2">
    <source>
        <dbReference type="Pfam" id="PF03358"/>
    </source>
</evidence>
<evidence type="ECO:0000256" key="1">
    <source>
        <dbReference type="SAM" id="SignalP"/>
    </source>
</evidence>
<dbReference type="InterPro" id="IPR029039">
    <property type="entry name" value="Flavoprotein-like_sf"/>
</dbReference>
<feature type="chain" id="PRO_5001853826" evidence="1">
    <location>
        <begin position="21"/>
        <end position="209"/>
    </location>
</feature>
<dbReference type="STRING" id="1437425.CSEC_0413"/>
<dbReference type="OrthoDB" id="9806724at2"/>
<name>A0A090D0C8_9BACT</name>
<evidence type="ECO:0000313" key="4">
    <source>
        <dbReference type="Proteomes" id="UP000031552"/>
    </source>
</evidence>
<dbReference type="InterPro" id="IPR005025">
    <property type="entry name" value="FMN_Rdtase-like_dom"/>
</dbReference>
<dbReference type="SUPFAM" id="SSF52218">
    <property type="entry name" value="Flavoproteins"/>
    <property type="match status" value="1"/>
</dbReference>
<dbReference type="Pfam" id="PF03358">
    <property type="entry name" value="FMN_red"/>
    <property type="match status" value="1"/>
</dbReference>
<keyword evidence="4" id="KW-1185">Reference proteome</keyword>
<dbReference type="GO" id="GO:0005829">
    <property type="term" value="C:cytosol"/>
    <property type="evidence" value="ECO:0007669"/>
    <property type="project" value="TreeGrafter"/>
</dbReference>
<protein>
    <submittedName>
        <fullName evidence="3">NADPH-dependent FMN reductase</fullName>
        <ecNumber evidence="3">1.7.-.-</ecNumber>
    </submittedName>
</protein>
<dbReference type="RefSeq" id="WP_053331696.1">
    <property type="nucleotide sequence ID" value="NZ_CCEJ010000003.1"/>
</dbReference>